<name>A0A6P2HYA3_9BURK</name>
<protein>
    <submittedName>
        <fullName evidence="1">Uncharacterized protein</fullName>
    </submittedName>
</protein>
<evidence type="ECO:0000313" key="2">
    <source>
        <dbReference type="Proteomes" id="UP000494261"/>
    </source>
</evidence>
<evidence type="ECO:0000313" key="1">
    <source>
        <dbReference type="EMBL" id="VWB23188.1"/>
    </source>
</evidence>
<organism evidence="1 2">
    <name type="scientific">Burkholderia aenigmatica</name>
    <dbReference type="NCBI Taxonomy" id="2015348"/>
    <lineage>
        <taxon>Bacteria</taxon>
        <taxon>Pseudomonadati</taxon>
        <taxon>Pseudomonadota</taxon>
        <taxon>Betaproteobacteria</taxon>
        <taxon>Burkholderiales</taxon>
        <taxon>Burkholderiaceae</taxon>
        <taxon>Burkholderia</taxon>
        <taxon>Burkholderia cepacia complex</taxon>
    </lineage>
</organism>
<dbReference type="EMBL" id="CABVQC010000004">
    <property type="protein sequence ID" value="VWB23188.1"/>
    <property type="molecule type" value="Genomic_DNA"/>
</dbReference>
<gene>
    <name evidence="1" type="ORF">BLA13014_00804</name>
</gene>
<sequence length="91" mass="10024">MTVVVSDYVAWKSKKYPCRTLFGSMPVHNANLLYARDQYRLGTFDDDAGVLQADAFAATLSCTATTASKKLPAWRTRVVRATTCMPCVPTT</sequence>
<accession>A0A6P2HYA3</accession>
<dbReference type="Proteomes" id="UP000494261">
    <property type="component" value="Unassembled WGS sequence"/>
</dbReference>
<proteinExistence type="predicted"/>
<dbReference type="AlphaFoldDB" id="A0A6P2HYA3"/>
<reference evidence="1 2" key="1">
    <citation type="submission" date="2019-09" db="EMBL/GenBank/DDBJ databases">
        <authorList>
            <person name="Depoorter E."/>
        </authorList>
    </citation>
    <scope>NUCLEOTIDE SEQUENCE [LARGE SCALE GENOMIC DNA]</scope>
    <source>
        <strain evidence="1">LMG 13014</strain>
    </source>
</reference>